<proteinExistence type="predicted"/>
<evidence type="ECO:0000256" key="2">
    <source>
        <dbReference type="ARBA" id="ARBA00012438"/>
    </source>
</evidence>
<feature type="non-terminal residue" evidence="8">
    <location>
        <position position="1"/>
    </location>
</feature>
<sequence>VGILEEKFTDMRNRAIAMFLGITLAGMIMALVVSGFLAKEVLRPIKRLVFASGRWAKGDLDYRVGITRKDEIAQLTETFNVMASSLKERDEKLKEYTSQQIMKSERLATLGQLAAGVAHEINNPLGAVLMYTHLALEDLDEKDVLHKNLEKAVTEATRCKDIVKGLLDFARQTEPKVEQSDVNETLERTLNLVEKQALFQNVKTTKLLCPSLPKMLMDVGQMQQVFTNIILNAAEA</sequence>
<keyword evidence="3" id="KW-0597">Phosphoprotein</keyword>
<accession>X1PLY1</accession>
<dbReference type="Gene3D" id="6.10.340.10">
    <property type="match status" value="1"/>
</dbReference>
<dbReference type="PANTHER" id="PTHR43065:SF42">
    <property type="entry name" value="TWO-COMPONENT SENSOR PPRA"/>
    <property type="match status" value="1"/>
</dbReference>
<dbReference type="GO" id="GO:0016020">
    <property type="term" value="C:membrane"/>
    <property type="evidence" value="ECO:0007669"/>
    <property type="project" value="InterPro"/>
</dbReference>
<dbReference type="Gene3D" id="3.30.565.10">
    <property type="entry name" value="Histidine kinase-like ATPase, C-terminal domain"/>
    <property type="match status" value="1"/>
</dbReference>
<keyword evidence="5" id="KW-0812">Transmembrane</keyword>
<evidence type="ECO:0000256" key="4">
    <source>
        <dbReference type="ARBA" id="ARBA00022679"/>
    </source>
</evidence>
<dbReference type="Pfam" id="PF00512">
    <property type="entry name" value="HisKA"/>
    <property type="match status" value="1"/>
</dbReference>
<dbReference type="InterPro" id="IPR036097">
    <property type="entry name" value="HisK_dim/P_sf"/>
</dbReference>
<evidence type="ECO:0000256" key="5">
    <source>
        <dbReference type="SAM" id="Phobius"/>
    </source>
</evidence>
<dbReference type="InterPro" id="IPR036890">
    <property type="entry name" value="HATPase_C_sf"/>
</dbReference>
<evidence type="ECO:0000256" key="1">
    <source>
        <dbReference type="ARBA" id="ARBA00000085"/>
    </source>
</evidence>
<dbReference type="CDD" id="cd00082">
    <property type="entry name" value="HisKA"/>
    <property type="match status" value="1"/>
</dbReference>
<gene>
    <name evidence="8" type="ORF">S06H3_55339</name>
</gene>
<dbReference type="AlphaFoldDB" id="X1PLY1"/>
<feature type="non-terminal residue" evidence="8">
    <location>
        <position position="236"/>
    </location>
</feature>
<dbReference type="SMART" id="SM00304">
    <property type="entry name" value="HAMP"/>
    <property type="match status" value="1"/>
</dbReference>
<dbReference type="SUPFAM" id="SSF55874">
    <property type="entry name" value="ATPase domain of HSP90 chaperone/DNA topoisomerase II/histidine kinase"/>
    <property type="match status" value="1"/>
</dbReference>
<feature type="transmembrane region" description="Helical" evidence="5">
    <location>
        <begin position="15"/>
        <end position="38"/>
    </location>
</feature>
<reference evidence="8" key="1">
    <citation type="journal article" date="2014" name="Front. Microbiol.">
        <title>High frequency of phylogenetically diverse reductive dehalogenase-homologous genes in deep subseafloor sedimentary metagenomes.</title>
        <authorList>
            <person name="Kawai M."/>
            <person name="Futagami T."/>
            <person name="Toyoda A."/>
            <person name="Takaki Y."/>
            <person name="Nishi S."/>
            <person name="Hori S."/>
            <person name="Arai W."/>
            <person name="Tsubouchi T."/>
            <person name="Morono Y."/>
            <person name="Uchiyama I."/>
            <person name="Ito T."/>
            <person name="Fujiyama A."/>
            <person name="Inagaki F."/>
            <person name="Takami H."/>
        </authorList>
    </citation>
    <scope>NUCLEOTIDE SEQUENCE</scope>
    <source>
        <strain evidence="8">Expedition CK06-06</strain>
    </source>
</reference>
<name>X1PLY1_9ZZZZ</name>
<dbReference type="PANTHER" id="PTHR43065">
    <property type="entry name" value="SENSOR HISTIDINE KINASE"/>
    <property type="match status" value="1"/>
</dbReference>
<dbReference type="GO" id="GO:0000155">
    <property type="term" value="F:phosphorelay sensor kinase activity"/>
    <property type="evidence" value="ECO:0007669"/>
    <property type="project" value="InterPro"/>
</dbReference>
<dbReference type="Pfam" id="PF00672">
    <property type="entry name" value="HAMP"/>
    <property type="match status" value="1"/>
</dbReference>
<protein>
    <recommendedName>
        <fullName evidence="2">histidine kinase</fullName>
        <ecNumber evidence="2">2.7.13.3</ecNumber>
    </recommendedName>
</protein>
<dbReference type="CDD" id="cd06225">
    <property type="entry name" value="HAMP"/>
    <property type="match status" value="1"/>
</dbReference>
<dbReference type="PROSITE" id="PS50885">
    <property type="entry name" value="HAMP"/>
    <property type="match status" value="1"/>
</dbReference>
<comment type="catalytic activity">
    <reaction evidence="1">
        <text>ATP + protein L-histidine = ADP + protein N-phospho-L-histidine.</text>
        <dbReference type="EC" id="2.7.13.3"/>
    </reaction>
</comment>
<keyword evidence="4" id="KW-0808">Transferase</keyword>
<evidence type="ECO:0000259" key="7">
    <source>
        <dbReference type="PROSITE" id="PS50885"/>
    </source>
</evidence>
<dbReference type="InterPro" id="IPR003661">
    <property type="entry name" value="HisK_dim/P_dom"/>
</dbReference>
<dbReference type="SMART" id="SM00388">
    <property type="entry name" value="HisKA"/>
    <property type="match status" value="1"/>
</dbReference>
<comment type="caution">
    <text evidence="8">The sequence shown here is derived from an EMBL/GenBank/DDBJ whole genome shotgun (WGS) entry which is preliminary data.</text>
</comment>
<keyword evidence="5" id="KW-1133">Transmembrane helix</keyword>
<dbReference type="SUPFAM" id="SSF158472">
    <property type="entry name" value="HAMP domain-like"/>
    <property type="match status" value="1"/>
</dbReference>
<organism evidence="8">
    <name type="scientific">marine sediment metagenome</name>
    <dbReference type="NCBI Taxonomy" id="412755"/>
    <lineage>
        <taxon>unclassified sequences</taxon>
        <taxon>metagenomes</taxon>
        <taxon>ecological metagenomes</taxon>
    </lineage>
</organism>
<evidence type="ECO:0000256" key="3">
    <source>
        <dbReference type="ARBA" id="ARBA00022553"/>
    </source>
</evidence>
<evidence type="ECO:0000313" key="8">
    <source>
        <dbReference type="EMBL" id="GAI57277.1"/>
    </source>
</evidence>
<dbReference type="SUPFAM" id="SSF47384">
    <property type="entry name" value="Homodimeric domain of signal transducing histidine kinase"/>
    <property type="match status" value="1"/>
</dbReference>
<feature type="domain" description="HAMP" evidence="7">
    <location>
        <begin position="39"/>
        <end position="91"/>
    </location>
</feature>
<dbReference type="EC" id="2.7.13.3" evidence="2"/>
<dbReference type="PROSITE" id="PS50109">
    <property type="entry name" value="HIS_KIN"/>
    <property type="match status" value="1"/>
</dbReference>
<feature type="domain" description="Histidine kinase" evidence="6">
    <location>
        <begin position="116"/>
        <end position="236"/>
    </location>
</feature>
<dbReference type="EMBL" id="BARV01035465">
    <property type="protein sequence ID" value="GAI57277.1"/>
    <property type="molecule type" value="Genomic_DNA"/>
</dbReference>
<dbReference type="InterPro" id="IPR005467">
    <property type="entry name" value="His_kinase_dom"/>
</dbReference>
<dbReference type="Gene3D" id="1.10.287.130">
    <property type="match status" value="1"/>
</dbReference>
<keyword evidence="5" id="KW-0472">Membrane</keyword>
<evidence type="ECO:0000259" key="6">
    <source>
        <dbReference type="PROSITE" id="PS50109"/>
    </source>
</evidence>
<dbReference type="InterPro" id="IPR003660">
    <property type="entry name" value="HAMP_dom"/>
</dbReference>